<dbReference type="Proteomes" id="UP000595296">
    <property type="component" value="Chromosome"/>
</dbReference>
<dbReference type="EMBL" id="CP060138">
    <property type="protein sequence ID" value="QQV75303.1"/>
    <property type="molecule type" value="Genomic_DNA"/>
</dbReference>
<proteinExistence type="predicted"/>
<evidence type="ECO:0000256" key="1">
    <source>
        <dbReference type="SAM" id="MobiDB-lite"/>
    </source>
</evidence>
<feature type="region of interest" description="Disordered" evidence="1">
    <location>
        <begin position="1007"/>
        <end position="1052"/>
    </location>
</feature>
<accession>A0A9E6MHT7</accession>
<evidence type="ECO:0000313" key="3">
    <source>
        <dbReference type="Proteomes" id="UP000595296"/>
    </source>
</evidence>
<sequence>MANLTNAQKEKLKLEFVKYVDSQTVEDIIRDKKSRETLLRSIILNESISIAALKILTEYYREVHKNNSEALDESFEKLAVLAVLAGKTEKIIPKELVPYMAFHVGFAEENPTQELLNDNNNSNLQNFAYAFRIRLNSKIIKENDTPLQNRRFDALGRLIQYNSQCSAVCFDGKQILVAFNELHNSSVNTKKVEQIETHTTKVFKYLQDYTTHTALPKEEQKNFLQQQNLSTQRKELLLDAAQYYYKNNSDHKDILPRILQELEKYPNNNQEVQQEVCKVTGASPKVVKAVARARRDLMKLEDALNPDIIDASKKFAPSIIEAIKQPYKIVLDGPLSDKAHAEMRIIQYIKEQLQVRDNQLSEEIYIGLSKLCCISCDLVINKETKNVNFHFTDKNKQKHLIPLNITTRGGNGVGYEWALIDAIRKNPKWLEDFLGKTAYEKYNTLSEQEKKIAINGIVRYIGKGELKIKDTPLKINPKKEQRKDKENEPLKKQRQKKLTADTSSSEAEEKNEPREKIIAAAIYDSTFPAAQIQPIISTTQPNVSTTLDSALEEIKKLQADLVHAQENTLQSLSANELYQKLLVHPDISLDFLQRLISEKQQLNKKKNDKPGPQNDPNLEDKKNAYNQRISKPDILPYLYQYSDFDAISPQLIDKTKVNFKIFVEDQNSDQDKDNDTNIKNIQNEFPLLDKPIIGIYNIPGGIGHWTSFAILKDEKDQVVLLYKDSMGGDCPKDIQKAAEMYSNGQTVKPIVNNSKEQGGHLTNKGVDVNCGIYALKNAEIIYKNIIDPTTAINFIHNFNEYKFSSREEADEARKNEFAKKYVIGTYNKLLNQELQDIIKPLIHHRHESELKSINNLLNTTLQSISTSEIAGCEILDYNSAFSITKHNEPKLYLELSNIQQESEKYKYEYHISTPMNYAETAEKFLQNSNFNIEKKQDITGGVRYIVTSNEIEKMPTWSVEDFNDVKKAHENDDLKNEIIEILPAALNVDLSSLVEIKEIINAEERKKKEQLKAGTKLNQDIVTPSDSTPNQDTQTPPQKLSTLSHDNSNSEEELVINRRNWLNISSFQPPDNRAQSSLLQSPQDTPSSIAINDIESDEMSSTPNSIEELQSRSSSSSQDLLSRNSSEEELVFNRNNIIFDLSSSNTNTDKIKRDNDDVKNDKNELLSNSKLPSKSSNSSQDLLSSSSSEQELIFNRSILPIDIELPSKNSSINTNKRKHSSSENEELTLGGIEDESPSSNVEKQSSKKPKATDLNLPKNLKFSNLTRLEKENLTNLLLQEELNVNGKYNLTERLAAVNDNKEVLNKFDREAVITANIDFKAIDTKEAAKIGSVEIRVEHNHLTDHTKNTQTLISEIQNGRINKNTVIAIERKQYGENLGMKDVIKIATILEYNEKNPDIPIKLPVELENTPILQDAILYKTAKEKGIKIISLEGKNLEHLKNTPLYNENREQYMTDVINEIRGKGYNVIASVGSSHVINLEKNLENSKKHDIGFSHIPRKILQKALNIGSAVPTGMVNIKASTKGNSMIQRKALNSKLKRNISTGR</sequence>
<feature type="region of interest" description="Disordered" evidence="1">
    <location>
        <begin position="1066"/>
        <end position="1122"/>
    </location>
</feature>
<reference evidence="2 3" key="1">
    <citation type="journal article" date="2021" name="Int. J. Syst. Evol. Microbiol.">
        <title>Characterization of a novel transitional group Rickettsia species (Rickettsia tillamookensis sp. nov.) from the western black-legged tick, Ixodes pacificus.</title>
        <authorList>
            <person name="Gauthier D.T."/>
            <person name="Karpathy S.E."/>
            <person name="Grizzard S.L."/>
            <person name="Batra D."/>
            <person name="Rowe L.A."/>
            <person name="Paddock C.D."/>
        </authorList>
    </citation>
    <scope>NUCLEOTIDE SEQUENCE [LARGE SCALE GENOMIC DNA]</scope>
    <source>
        <strain evidence="2 3">Tillamook 23</strain>
    </source>
</reference>
<evidence type="ECO:0008006" key="4">
    <source>
        <dbReference type="Google" id="ProtNLM"/>
    </source>
</evidence>
<protein>
    <recommendedName>
        <fullName evidence="4">Ubiquitin-like protease family profile domain-containing protein</fullName>
    </recommendedName>
</protein>
<feature type="region of interest" description="Disordered" evidence="1">
    <location>
        <begin position="472"/>
        <end position="513"/>
    </location>
</feature>
<evidence type="ECO:0000313" key="2">
    <source>
        <dbReference type="EMBL" id="QQV75303.1"/>
    </source>
</evidence>
<feature type="region of interest" description="Disordered" evidence="1">
    <location>
        <begin position="1144"/>
        <end position="1184"/>
    </location>
</feature>
<organism evidence="2 3">
    <name type="scientific">Rickettsia tillamookensis</name>
    <dbReference type="NCBI Taxonomy" id="2761623"/>
    <lineage>
        <taxon>Bacteria</taxon>
        <taxon>Pseudomonadati</taxon>
        <taxon>Pseudomonadota</taxon>
        <taxon>Alphaproteobacteria</taxon>
        <taxon>Rickettsiales</taxon>
        <taxon>Rickettsiaceae</taxon>
        <taxon>Rickettsieae</taxon>
        <taxon>Rickettsia</taxon>
        <taxon>spotted fever group</taxon>
    </lineage>
</organism>
<feature type="compositionally biased region" description="Basic and acidic residues" evidence="1">
    <location>
        <begin position="472"/>
        <end position="491"/>
    </location>
</feature>
<feature type="compositionally biased region" description="Polar residues" evidence="1">
    <location>
        <begin position="1016"/>
        <end position="1047"/>
    </location>
</feature>
<feature type="compositionally biased region" description="Low complexity" evidence="1">
    <location>
        <begin position="1165"/>
        <end position="1184"/>
    </location>
</feature>
<dbReference type="Pfam" id="PF14441">
    <property type="entry name" value="OTT_1508_deam"/>
    <property type="match status" value="1"/>
</dbReference>
<feature type="compositionally biased region" description="Polar residues" evidence="1">
    <location>
        <begin position="1066"/>
        <end position="1090"/>
    </location>
</feature>
<name>A0A9E6MHT7_9RICK</name>
<keyword evidence="3" id="KW-1185">Reference proteome</keyword>
<feature type="region of interest" description="Disordered" evidence="1">
    <location>
        <begin position="1207"/>
        <end position="1255"/>
    </location>
</feature>
<feature type="compositionally biased region" description="Low complexity" evidence="1">
    <location>
        <begin position="1104"/>
        <end position="1122"/>
    </location>
</feature>
<dbReference type="InterPro" id="IPR027796">
    <property type="entry name" value="OTT_1508_deam-like"/>
</dbReference>
<feature type="compositionally biased region" description="Basic and acidic residues" evidence="1">
    <location>
        <begin position="1149"/>
        <end position="1164"/>
    </location>
</feature>
<feature type="region of interest" description="Disordered" evidence="1">
    <location>
        <begin position="600"/>
        <end position="625"/>
    </location>
</feature>
<gene>
    <name evidence="2" type="ORF">H6P87_00856</name>
</gene>